<evidence type="ECO:0000313" key="8">
    <source>
        <dbReference type="Proteomes" id="UP000032309"/>
    </source>
</evidence>
<dbReference type="InterPro" id="IPR000292">
    <property type="entry name" value="For/NO2_transpt"/>
</dbReference>
<evidence type="ECO:0000313" key="7">
    <source>
        <dbReference type="EMBL" id="GAN32499.1"/>
    </source>
</evidence>
<dbReference type="PANTHER" id="PTHR30520">
    <property type="entry name" value="FORMATE TRANSPORTER-RELATED"/>
    <property type="match status" value="1"/>
</dbReference>
<dbReference type="InterPro" id="IPR023271">
    <property type="entry name" value="Aquaporin-like"/>
</dbReference>
<proteinExistence type="inferred from homology"/>
<sequence>MAENDIQNPNRAVNMDTAYSPVQTASTIENKAVVRARFRVSQTFVLSILAGIYIALGAQFASFVTSDSTLHFGATCLITGIVFSLGLILVEVAGAELFTGNNLNIMGYLSKKITTRELLRVWTLVYIGNFIGSMLMVFLMNMAHQWEYFQCMAGAKALIIAYKKVNLTFSAALTRGVLCNALVCLNSWLCYSSKRVADKVLSNIFVIGGFVASGFEHCVANMYFIPMGLVLRKNPDVVAAAEKMAGKSLDLSLLTWKGFLVNNLFPVTMGNLVGGVILIGVVFWFIYLRPHISYLSLEVKPDFPQNKK</sequence>
<evidence type="ECO:0000256" key="5">
    <source>
        <dbReference type="ARBA" id="ARBA00049660"/>
    </source>
</evidence>
<keyword evidence="8" id="KW-1185">Reference proteome</keyword>
<dbReference type="Proteomes" id="UP000032309">
    <property type="component" value="Unassembled WGS sequence"/>
</dbReference>
<keyword evidence="3 6" id="KW-1133">Transmembrane helix</keyword>
<dbReference type="EMBL" id="BAFN01000001">
    <property type="protein sequence ID" value="GAN32499.1"/>
    <property type="molecule type" value="Genomic_DNA"/>
</dbReference>
<organism evidence="7 8">
    <name type="scientific">Candidatus Brocadia sinica JPN1</name>
    <dbReference type="NCBI Taxonomy" id="1197129"/>
    <lineage>
        <taxon>Bacteria</taxon>
        <taxon>Pseudomonadati</taxon>
        <taxon>Planctomycetota</taxon>
        <taxon>Candidatus Brocadiia</taxon>
        <taxon>Candidatus Brocadiales</taxon>
        <taxon>Candidatus Brocadiaceae</taxon>
        <taxon>Candidatus Brocadia</taxon>
    </lineage>
</organism>
<protein>
    <submittedName>
        <fullName evidence="7">Formate/nitrite transporter</fullName>
    </submittedName>
</protein>
<dbReference type="Pfam" id="PF01226">
    <property type="entry name" value="Form_Nir_trans"/>
    <property type="match status" value="1"/>
</dbReference>
<name>A0ABQ0JUQ0_9BACT</name>
<evidence type="ECO:0000256" key="1">
    <source>
        <dbReference type="ARBA" id="ARBA00004141"/>
    </source>
</evidence>
<reference evidence="8" key="1">
    <citation type="journal article" date="2015" name="Genome Announc.">
        <title>Draft Genome Sequence of an Anaerobic Ammonium-Oxidizing Bacterium, "Candidatus Brocadia sinica".</title>
        <authorList>
            <person name="Oshiki M."/>
            <person name="Shinyako-Hata K."/>
            <person name="Satoh H."/>
            <person name="Okabe S."/>
        </authorList>
    </citation>
    <scope>NUCLEOTIDE SEQUENCE [LARGE SCALE GENOMIC DNA]</scope>
    <source>
        <strain evidence="8">JPN1</strain>
    </source>
</reference>
<feature type="transmembrane region" description="Helical" evidence="6">
    <location>
        <begin position="119"/>
        <end position="140"/>
    </location>
</feature>
<keyword evidence="4 6" id="KW-0472">Membrane</keyword>
<feature type="transmembrane region" description="Helical" evidence="6">
    <location>
        <begin position="172"/>
        <end position="191"/>
    </location>
</feature>
<evidence type="ECO:0000256" key="4">
    <source>
        <dbReference type="ARBA" id="ARBA00023136"/>
    </source>
</evidence>
<comment type="similarity">
    <text evidence="5">Belongs to the FNT transporter (TC 1.A.16) family.</text>
</comment>
<dbReference type="PANTHER" id="PTHR30520:SF6">
    <property type="entry name" value="FORMATE_NITRATE FAMILY TRANSPORTER (EUROFUNG)"/>
    <property type="match status" value="1"/>
</dbReference>
<feature type="transmembrane region" description="Helical" evidence="6">
    <location>
        <begin position="203"/>
        <end position="225"/>
    </location>
</feature>
<accession>A0ABQ0JUQ0</accession>
<comment type="subcellular location">
    <subcellularLocation>
        <location evidence="1">Membrane</location>
        <topology evidence="1">Multi-pass membrane protein</topology>
    </subcellularLocation>
</comment>
<evidence type="ECO:0000256" key="2">
    <source>
        <dbReference type="ARBA" id="ARBA00022692"/>
    </source>
</evidence>
<dbReference type="Gene3D" id="1.20.1080.10">
    <property type="entry name" value="Glycerol uptake facilitator protein"/>
    <property type="match status" value="1"/>
</dbReference>
<evidence type="ECO:0000256" key="3">
    <source>
        <dbReference type="ARBA" id="ARBA00022989"/>
    </source>
</evidence>
<dbReference type="RefSeq" id="WP_052562653.1">
    <property type="nucleotide sequence ID" value="NZ_BAFN01000001.1"/>
</dbReference>
<comment type="caution">
    <text evidence="7">The sequence shown here is derived from an EMBL/GenBank/DDBJ whole genome shotgun (WGS) entry which is preliminary data.</text>
</comment>
<evidence type="ECO:0000256" key="6">
    <source>
        <dbReference type="SAM" id="Phobius"/>
    </source>
</evidence>
<keyword evidence="2 6" id="KW-0812">Transmembrane</keyword>
<feature type="transmembrane region" description="Helical" evidence="6">
    <location>
        <begin position="44"/>
        <end position="64"/>
    </location>
</feature>
<gene>
    <name evidence="7" type="ORF">BROSI_A1014</name>
</gene>
<feature type="transmembrane region" description="Helical" evidence="6">
    <location>
        <begin position="70"/>
        <end position="98"/>
    </location>
</feature>
<feature type="transmembrane region" description="Helical" evidence="6">
    <location>
        <begin position="264"/>
        <end position="287"/>
    </location>
</feature>